<dbReference type="Proteomes" id="UP001153555">
    <property type="component" value="Unassembled WGS sequence"/>
</dbReference>
<organism evidence="1 2">
    <name type="scientific">Striga hermonthica</name>
    <name type="common">Purple witchweed</name>
    <name type="synonym">Buchnera hermonthica</name>
    <dbReference type="NCBI Taxonomy" id="68872"/>
    <lineage>
        <taxon>Eukaryota</taxon>
        <taxon>Viridiplantae</taxon>
        <taxon>Streptophyta</taxon>
        <taxon>Embryophyta</taxon>
        <taxon>Tracheophyta</taxon>
        <taxon>Spermatophyta</taxon>
        <taxon>Magnoliopsida</taxon>
        <taxon>eudicotyledons</taxon>
        <taxon>Gunneridae</taxon>
        <taxon>Pentapetalae</taxon>
        <taxon>asterids</taxon>
        <taxon>lamiids</taxon>
        <taxon>Lamiales</taxon>
        <taxon>Orobanchaceae</taxon>
        <taxon>Buchnereae</taxon>
        <taxon>Striga</taxon>
    </lineage>
</organism>
<dbReference type="InterPro" id="IPR040320">
    <property type="entry name" value="At4g37920-like"/>
</dbReference>
<comment type="caution">
    <text evidence="1">The sequence shown here is derived from an EMBL/GenBank/DDBJ whole genome shotgun (WGS) entry which is preliminary data.</text>
</comment>
<dbReference type="GO" id="GO:0009535">
    <property type="term" value="C:chloroplast thylakoid membrane"/>
    <property type="evidence" value="ECO:0007669"/>
    <property type="project" value="TreeGrafter"/>
</dbReference>
<protein>
    <submittedName>
        <fullName evidence="1">Uncharacterized protein</fullName>
    </submittedName>
</protein>
<dbReference type="EMBL" id="CACSLK010027832">
    <property type="protein sequence ID" value="CAA0831627.1"/>
    <property type="molecule type" value="Genomic_DNA"/>
</dbReference>
<evidence type="ECO:0000313" key="2">
    <source>
        <dbReference type="Proteomes" id="UP001153555"/>
    </source>
</evidence>
<dbReference type="AlphaFoldDB" id="A0A9N7NIR2"/>
<evidence type="ECO:0000313" key="1">
    <source>
        <dbReference type="EMBL" id="CAA0831627.1"/>
    </source>
</evidence>
<dbReference type="GO" id="GO:0009941">
    <property type="term" value="C:chloroplast envelope"/>
    <property type="evidence" value="ECO:0007669"/>
    <property type="project" value="TreeGrafter"/>
</dbReference>
<reference evidence="1" key="1">
    <citation type="submission" date="2019-12" db="EMBL/GenBank/DDBJ databases">
        <authorList>
            <person name="Scholes J."/>
        </authorList>
    </citation>
    <scope>NUCLEOTIDE SEQUENCE</scope>
</reference>
<dbReference type="PANTHER" id="PTHR31755">
    <property type="entry name" value="FOLATE RECEPTOR-LIKE"/>
    <property type="match status" value="1"/>
</dbReference>
<keyword evidence="2" id="KW-1185">Reference proteome</keyword>
<name>A0A9N7NIR2_STRHE</name>
<accession>A0A9N7NIR2</accession>
<gene>
    <name evidence="1" type="ORF">SHERM_26972</name>
</gene>
<dbReference type="PANTHER" id="PTHR31755:SF3">
    <property type="entry name" value="EXOCYST COMPLEX COMPONENT SEC6"/>
    <property type="match status" value="1"/>
</dbReference>
<sequence>MELTFSPLNSNYVVSAARQPGPAARSFSPALPLLRILPRISEPFSASKSTGFLLQSWKVRSRSSFRAVGFGNTSAVSDESTSDYVSQGADQQMVETCDKLIHAFLFDNPKPTDWRTALILSRQWGTIAPHFYKRCQDRADSENDPAMKLQLLRLARKMKEIDIDVQKNNELVDAIRKSPTEVREIVSRRRKDFTKEFFEHFHTVGDSYYDNPAEQNALNAGKLNIQDIINSPSASAAPQLDLTKNAGQLNIQDLINSPSVSAASQQVGILAEKNQFGSALDPLNIKAWAGTKETSMTKEEVQDTMYHLYTTAVRNTQMRVPKDVRILKYLLTIENPERLMSALNDAFTPGEEFQGTHVDTLYTTPQILHAFIKTLVDAYHSSQEGSVMRQARDLMNPEFIQKLEKLEKIIRDNFL</sequence>
<proteinExistence type="predicted"/>
<dbReference type="OrthoDB" id="509361at2759"/>